<dbReference type="Pfam" id="PF00005">
    <property type="entry name" value="ABC_tran"/>
    <property type="match status" value="1"/>
</dbReference>
<dbReference type="CDD" id="cd03257">
    <property type="entry name" value="ABC_NikE_OppD_transporters"/>
    <property type="match status" value="1"/>
</dbReference>
<keyword evidence="3" id="KW-0813">Transport</keyword>
<evidence type="ECO:0000256" key="3">
    <source>
        <dbReference type="ARBA" id="ARBA00022448"/>
    </source>
</evidence>
<evidence type="ECO:0000259" key="8">
    <source>
        <dbReference type="PROSITE" id="PS50893"/>
    </source>
</evidence>
<evidence type="ECO:0000313" key="10">
    <source>
        <dbReference type="Proteomes" id="UP001589619"/>
    </source>
</evidence>
<accession>A0ABV5W6M8</accession>
<evidence type="ECO:0000256" key="4">
    <source>
        <dbReference type="ARBA" id="ARBA00022475"/>
    </source>
</evidence>
<dbReference type="InterPro" id="IPR013563">
    <property type="entry name" value="Oligopep_ABC_C"/>
</dbReference>
<evidence type="ECO:0000256" key="1">
    <source>
        <dbReference type="ARBA" id="ARBA00004202"/>
    </source>
</evidence>
<keyword evidence="5" id="KW-0547">Nucleotide-binding</keyword>
<evidence type="ECO:0000313" key="9">
    <source>
        <dbReference type="EMBL" id="MFB9756235.1"/>
    </source>
</evidence>
<dbReference type="SMART" id="SM00382">
    <property type="entry name" value="AAA"/>
    <property type="match status" value="1"/>
</dbReference>
<dbReference type="InterPro" id="IPR003593">
    <property type="entry name" value="AAA+_ATPase"/>
</dbReference>
<dbReference type="PANTHER" id="PTHR43297:SF2">
    <property type="entry name" value="DIPEPTIDE TRANSPORT ATP-BINDING PROTEIN DPPD"/>
    <property type="match status" value="1"/>
</dbReference>
<dbReference type="InterPro" id="IPR017871">
    <property type="entry name" value="ABC_transporter-like_CS"/>
</dbReference>
<dbReference type="Pfam" id="PF08352">
    <property type="entry name" value="oligo_HPY"/>
    <property type="match status" value="1"/>
</dbReference>
<proteinExistence type="inferred from homology"/>
<dbReference type="PROSITE" id="PS50893">
    <property type="entry name" value="ABC_TRANSPORTER_2"/>
    <property type="match status" value="1"/>
</dbReference>
<dbReference type="InterPro" id="IPR027417">
    <property type="entry name" value="P-loop_NTPase"/>
</dbReference>
<dbReference type="EMBL" id="JBHMAG010000021">
    <property type="protein sequence ID" value="MFB9756235.1"/>
    <property type="molecule type" value="Genomic_DNA"/>
</dbReference>
<gene>
    <name evidence="9" type="ORF">ACFFNY_32055</name>
</gene>
<evidence type="ECO:0000256" key="2">
    <source>
        <dbReference type="ARBA" id="ARBA00005417"/>
    </source>
</evidence>
<dbReference type="Proteomes" id="UP001589619">
    <property type="component" value="Unassembled WGS sequence"/>
</dbReference>
<keyword evidence="6 9" id="KW-0067">ATP-binding</keyword>
<keyword evidence="7" id="KW-0472">Membrane</keyword>
<comment type="caution">
    <text evidence="9">The sequence shown here is derived from an EMBL/GenBank/DDBJ whole genome shotgun (WGS) entry which is preliminary data.</text>
</comment>
<dbReference type="PROSITE" id="PS00211">
    <property type="entry name" value="ABC_TRANSPORTER_1"/>
    <property type="match status" value="1"/>
</dbReference>
<feature type="domain" description="ABC transporter" evidence="8">
    <location>
        <begin position="16"/>
        <end position="266"/>
    </location>
</feature>
<dbReference type="InterPro" id="IPR050388">
    <property type="entry name" value="ABC_Ni/Peptide_Import"/>
</dbReference>
<dbReference type="NCBIfam" id="TIGR01727">
    <property type="entry name" value="oligo_HPY"/>
    <property type="match status" value="1"/>
</dbReference>
<evidence type="ECO:0000256" key="6">
    <source>
        <dbReference type="ARBA" id="ARBA00022840"/>
    </source>
</evidence>
<dbReference type="Gene3D" id="3.40.50.300">
    <property type="entry name" value="P-loop containing nucleotide triphosphate hydrolases"/>
    <property type="match status" value="1"/>
</dbReference>
<dbReference type="RefSeq" id="WP_344910423.1">
    <property type="nucleotide sequence ID" value="NZ_BAAAYO010000009.1"/>
</dbReference>
<keyword evidence="4" id="KW-1003">Cell membrane</keyword>
<comment type="similarity">
    <text evidence="2">Belongs to the ABC transporter superfamily.</text>
</comment>
<organism evidence="9 10">
    <name type="scientific">Paenibacillus hodogayensis</name>
    <dbReference type="NCBI Taxonomy" id="279208"/>
    <lineage>
        <taxon>Bacteria</taxon>
        <taxon>Bacillati</taxon>
        <taxon>Bacillota</taxon>
        <taxon>Bacilli</taxon>
        <taxon>Bacillales</taxon>
        <taxon>Paenibacillaceae</taxon>
        <taxon>Paenibacillus</taxon>
    </lineage>
</organism>
<dbReference type="GO" id="GO:0005524">
    <property type="term" value="F:ATP binding"/>
    <property type="evidence" value="ECO:0007669"/>
    <property type="project" value="UniProtKB-KW"/>
</dbReference>
<evidence type="ECO:0000256" key="7">
    <source>
        <dbReference type="ARBA" id="ARBA00023136"/>
    </source>
</evidence>
<dbReference type="SUPFAM" id="SSF52540">
    <property type="entry name" value="P-loop containing nucleoside triphosphate hydrolases"/>
    <property type="match status" value="1"/>
</dbReference>
<comment type="subcellular location">
    <subcellularLocation>
        <location evidence="1">Cell membrane</location>
        <topology evidence="1">Peripheral membrane protein</topology>
    </subcellularLocation>
</comment>
<reference evidence="9 10" key="1">
    <citation type="submission" date="2024-09" db="EMBL/GenBank/DDBJ databases">
        <authorList>
            <person name="Sun Q."/>
            <person name="Mori K."/>
        </authorList>
    </citation>
    <scope>NUCLEOTIDE SEQUENCE [LARGE SCALE GENOMIC DNA]</scope>
    <source>
        <strain evidence="9 10">JCM 12520</strain>
    </source>
</reference>
<keyword evidence="10" id="KW-1185">Reference proteome</keyword>
<evidence type="ECO:0000256" key="5">
    <source>
        <dbReference type="ARBA" id="ARBA00022741"/>
    </source>
</evidence>
<protein>
    <submittedName>
        <fullName evidence="9">ABC transporter ATP-binding protein</fullName>
    </submittedName>
</protein>
<name>A0ABV5W6M8_9BACL</name>
<dbReference type="InterPro" id="IPR003439">
    <property type="entry name" value="ABC_transporter-like_ATP-bd"/>
</dbReference>
<dbReference type="PANTHER" id="PTHR43297">
    <property type="entry name" value="OLIGOPEPTIDE TRANSPORT ATP-BINDING PROTEIN APPD"/>
    <property type="match status" value="1"/>
</dbReference>
<sequence>MTTEPAKTEGDESRLLEVSGLTTVFPTRSGTVTSVDGVGFAVDRGEVLAIVGESGSGKSVTSLSIMRLIRSPGTIAGGSVKLQGADLLRLSPKQMRDVRSRRISMIFQDPLSALNPVFTIGNQLGEKIRTAGKIGKRELREQSLDLLRQVGIRDPELTLRRFPHQLSGGMRQRVMIAMALSNKPQLLIADEPTTALDVTIQAQILQLIRKLCRETGTGVIFITHDLGVVAEMADRVAVMYAGRIVEQATATELFDNAKHPYTRGLLGSMPTIDQQREELYSIPGTVPPLTDLPTGCAFQPRCPYATELCSRQRPILETVGSDGHEVSCFHPREAGT</sequence>